<keyword evidence="4" id="KW-1185">Reference proteome</keyword>
<evidence type="ECO:0000256" key="1">
    <source>
        <dbReference type="SAM" id="MobiDB-lite"/>
    </source>
</evidence>
<feature type="transmembrane region" description="Helical" evidence="2">
    <location>
        <begin position="62"/>
        <end position="82"/>
    </location>
</feature>
<reference evidence="3 4" key="1">
    <citation type="submission" date="2023-06" db="EMBL/GenBank/DDBJ databases">
        <authorList>
            <person name="Feng G."/>
            <person name="Li J."/>
            <person name="Zhu H."/>
        </authorList>
    </citation>
    <scope>NUCLEOTIDE SEQUENCE [LARGE SCALE GENOMIC DNA]</scope>
    <source>
        <strain evidence="3 4">RHCJP20</strain>
    </source>
</reference>
<dbReference type="InterPro" id="IPR025962">
    <property type="entry name" value="SdpI/YhfL"/>
</dbReference>
<dbReference type="Proteomes" id="UP001235720">
    <property type="component" value="Unassembled WGS sequence"/>
</dbReference>
<keyword evidence="2" id="KW-0472">Membrane</keyword>
<sequence>MDGAVVFPMALEIGAAALVTWLTWRAANGSLPRNSLAGVRTSVTMSSEAAWRIGHRAALRPTIISGLLVTAWCAISIGVPALHTPAAVLVAAGLLVGGALLSIPAAHRAVRRALPEAGGDGSHPDGSPATPSPVSNGRNTDDAGTVG</sequence>
<evidence type="ECO:0000256" key="2">
    <source>
        <dbReference type="SAM" id="Phobius"/>
    </source>
</evidence>
<feature type="transmembrane region" description="Helical" evidence="2">
    <location>
        <begin position="88"/>
        <end position="106"/>
    </location>
</feature>
<evidence type="ECO:0000313" key="4">
    <source>
        <dbReference type="Proteomes" id="UP001235720"/>
    </source>
</evidence>
<gene>
    <name evidence="3" type="ORF">QUG98_03410</name>
</gene>
<accession>A0ABT7TD46</accession>
<dbReference type="RefSeq" id="WP_289469226.1">
    <property type="nucleotide sequence ID" value="NZ_JAUCMM010000002.1"/>
</dbReference>
<dbReference type="Pfam" id="PF13630">
    <property type="entry name" value="SdpI"/>
    <property type="match status" value="1"/>
</dbReference>
<name>A0ABT7TD46_9MICO</name>
<dbReference type="EMBL" id="JAUCMM010000002">
    <property type="protein sequence ID" value="MDM7887493.1"/>
    <property type="molecule type" value="Genomic_DNA"/>
</dbReference>
<keyword evidence="2" id="KW-0812">Transmembrane</keyword>
<feature type="transmembrane region" description="Helical" evidence="2">
    <location>
        <begin position="6"/>
        <end position="24"/>
    </location>
</feature>
<protein>
    <submittedName>
        <fullName evidence="3">SdpI family protein</fullName>
    </submittedName>
</protein>
<comment type="caution">
    <text evidence="3">The sequence shown here is derived from an EMBL/GenBank/DDBJ whole genome shotgun (WGS) entry which is preliminary data.</text>
</comment>
<organism evidence="3 4">
    <name type="scientific">Curtobacterium subtropicum</name>
    <dbReference type="NCBI Taxonomy" id="3055138"/>
    <lineage>
        <taxon>Bacteria</taxon>
        <taxon>Bacillati</taxon>
        <taxon>Actinomycetota</taxon>
        <taxon>Actinomycetes</taxon>
        <taxon>Micrococcales</taxon>
        <taxon>Microbacteriaceae</taxon>
        <taxon>Curtobacterium</taxon>
    </lineage>
</organism>
<keyword evidence="2" id="KW-1133">Transmembrane helix</keyword>
<feature type="region of interest" description="Disordered" evidence="1">
    <location>
        <begin position="115"/>
        <end position="147"/>
    </location>
</feature>
<evidence type="ECO:0000313" key="3">
    <source>
        <dbReference type="EMBL" id="MDM7887493.1"/>
    </source>
</evidence>
<proteinExistence type="predicted"/>